<feature type="non-terminal residue" evidence="1">
    <location>
        <position position="1"/>
    </location>
</feature>
<evidence type="ECO:0000313" key="2">
    <source>
        <dbReference type="Proteomes" id="UP001206018"/>
    </source>
</evidence>
<reference evidence="1" key="1">
    <citation type="submission" date="2022-07" db="EMBL/GenBank/DDBJ databases">
        <title>The diversity of lipopeptides in the P. syringae complex parallels phylogeny and sheds light on structural diversification during evolutionary history.</title>
        <authorList>
            <person name="Bricout A."/>
            <person name="Morris C.E."/>
            <person name="Chandeysson C."/>
            <person name="Duban M."/>
            <person name="Boistel C."/>
            <person name="Chataigne G."/>
            <person name="Lecouturier D."/>
            <person name="Jacques P."/>
            <person name="Leclere V."/>
            <person name="Rochex A."/>
        </authorList>
    </citation>
    <scope>NUCLEOTIDE SEQUENCE</scope>
    <source>
        <strain evidence="1">LYR0002</strain>
    </source>
</reference>
<dbReference type="EMBL" id="JANAKN010000146">
    <property type="protein sequence ID" value="MCQ3024205.1"/>
    <property type="molecule type" value="Genomic_DNA"/>
</dbReference>
<accession>A0AAW5JES4</accession>
<organism evidence="1 2">
    <name type="scientific">Pseudomonas savastanoi</name>
    <name type="common">Pseudomonas syringae pv. savastanoi</name>
    <dbReference type="NCBI Taxonomy" id="29438"/>
    <lineage>
        <taxon>Bacteria</taxon>
        <taxon>Pseudomonadati</taxon>
        <taxon>Pseudomonadota</taxon>
        <taxon>Gammaproteobacteria</taxon>
        <taxon>Pseudomonadales</taxon>
        <taxon>Pseudomonadaceae</taxon>
        <taxon>Pseudomonas</taxon>
    </lineage>
</organism>
<proteinExistence type="predicted"/>
<name>A0AAW5JES4_PSESS</name>
<evidence type="ECO:0000313" key="1">
    <source>
        <dbReference type="EMBL" id="MCQ3024205.1"/>
    </source>
</evidence>
<dbReference type="RefSeq" id="WP_255884977.1">
    <property type="nucleotide sequence ID" value="NZ_JANAKN010000146.1"/>
</dbReference>
<dbReference type="AlphaFoldDB" id="A0AAW5JES4"/>
<gene>
    <name evidence="1" type="ORF">NLO85_27675</name>
</gene>
<sequence>EALSLTELNDGALFDAEFGIGHRGSTVPERSGVALSFRGRPASFTVFCFYVPRRFVKNGNKAPRRLYVAADKTEDGMPNQPAPVRRRGLLAKIRGLSDKMTRNYANNAGKTLFSASFSITAAPVSA</sequence>
<comment type="caution">
    <text evidence="1">The sequence shown here is derived from an EMBL/GenBank/DDBJ whole genome shotgun (WGS) entry which is preliminary data.</text>
</comment>
<dbReference type="Proteomes" id="UP001206018">
    <property type="component" value="Unassembled WGS sequence"/>
</dbReference>
<protein>
    <submittedName>
        <fullName evidence="1">Uncharacterized protein</fullName>
    </submittedName>
</protein>